<dbReference type="InterPro" id="IPR036890">
    <property type="entry name" value="HATPase_C_sf"/>
</dbReference>
<dbReference type="PROSITE" id="PS50113">
    <property type="entry name" value="PAC"/>
    <property type="match status" value="1"/>
</dbReference>
<keyword evidence="11" id="KW-1185">Reference proteome</keyword>
<evidence type="ECO:0000256" key="6">
    <source>
        <dbReference type="ARBA" id="ARBA00023136"/>
    </source>
</evidence>
<dbReference type="InterPro" id="IPR000014">
    <property type="entry name" value="PAS"/>
</dbReference>
<dbReference type="GO" id="GO:0007234">
    <property type="term" value="P:osmosensory signaling via phosphorelay pathway"/>
    <property type="evidence" value="ECO:0007669"/>
    <property type="project" value="TreeGrafter"/>
</dbReference>
<evidence type="ECO:0000256" key="5">
    <source>
        <dbReference type="ARBA" id="ARBA00022777"/>
    </source>
</evidence>
<dbReference type="CDD" id="cd00130">
    <property type="entry name" value="PAS"/>
    <property type="match status" value="2"/>
</dbReference>
<name>A0A2K3USP4_9DEIO</name>
<dbReference type="SMART" id="SM00086">
    <property type="entry name" value="PAC"/>
    <property type="match status" value="1"/>
</dbReference>
<dbReference type="Pfam" id="PF08447">
    <property type="entry name" value="PAS_3"/>
    <property type="match status" value="1"/>
</dbReference>
<dbReference type="InterPro" id="IPR035965">
    <property type="entry name" value="PAS-like_dom_sf"/>
</dbReference>
<dbReference type="Proteomes" id="UP000236379">
    <property type="component" value="Unassembled WGS sequence"/>
</dbReference>
<protein>
    <recommendedName>
        <fullName evidence="2">histidine kinase</fullName>
        <ecNumber evidence="2">2.7.13.3</ecNumber>
    </recommendedName>
</protein>
<evidence type="ECO:0000259" key="8">
    <source>
        <dbReference type="PROSITE" id="PS50112"/>
    </source>
</evidence>
<dbReference type="PANTHER" id="PTHR42878">
    <property type="entry name" value="TWO-COMPONENT HISTIDINE KINASE"/>
    <property type="match status" value="1"/>
</dbReference>
<dbReference type="InterPro" id="IPR003018">
    <property type="entry name" value="GAF"/>
</dbReference>
<dbReference type="Gene3D" id="3.30.565.10">
    <property type="entry name" value="Histidine kinase-like ATPase, C-terminal domain"/>
    <property type="match status" value="1"/>
</dbReference>
<gene>
    <name evidence="10" type="ORF">CVO96_19245</name>
</gene>
<dbReference type="EMBL" id="PPPD01000003">
    <property type="protein sequence ID" value="PNY79561.1"/>
    <property type="molecule type" value="Genomic_DNA"/>
</dbReference>
<dbReference type="OrthoDB" id="52599at2"/>
<comment type="catalytic activity">
    <reaction evidence="1">
        <text>ATP + protein L-histidine = ADP + protein N-phospho-L-histidine.</text>
        <dbReference type="EC" id="2.7.13.3"/>
    </reaction>
</comment>
<dbReference type="InterPro" id="IPR050351">
    <property type="entry name" value="BphY/WalK/GraS-like"/>
</dbReference>
<dbReference type="Pfam" id="PF13185">
    <property type="entry name" value="GAF_2"/>
    <property type="match status" value="1"/>
</dbReference>
<dbReference type="GO" id="GO:0016020">
    <property type="term" value="C:membrane"/>
    <property type="evidence" value="ECO:0007669"/>
    <property type="project" value="UniProtKB-SubCell"/>
</dbReference>
<feature type="domain" description="Histidine kinase" evidence="7">
    <location>
        <begin position="615"/>
        <end position="828"/>
    </location>
</feature>
<evidence type="ECO:0000259" key="7">
    <source>
        <dbReference type="PROSITE" id="PS50109"/>
    </source>
</evidence>
<dbReference type="InterPro" id="IPR003661">
    <property type="entry name" value="HisK_dim/P_dom"/>
</dbReference>
<reference evidence="10 11" key="1">
    <citation type="submission" date="2018-01" db="EMBL/GenBank/DDBJ databases">
        <title>Deinococcus koreensis sp. nov., a radiation-resistant bacterium isolated from river water.</title>
        <authorList>
            <person name="Choi A."/>
        </authorList>
    </citation>
    <scope>NUCLEOTIDE SEQUENCE [LARGE SCALE GENOMIC DNA]</scope>
    <source>
        <strain evidence="10 11">SJW1-2</strain>
    </source>
</reference>
<dbReference type="RefSeq" id="WP_103314075.1">
    <property type="nucleotide sequence ID" value="NZ_PPPD01000003.1"/>
</dbReference>
<dbReference type="Gene3D" id="1.10.287.130">
    <property type="match status" value="1"/>
</dbReference>
<evidence type="ECO:0000313" key="10">
    <source>
        <dbReference type="EMBL" id="PNY79561.1"/>
    </source>
</evidence>
<dbReference type="InterPro" id="IPR001610">
    <property type="entry name" value="PAC"/>
</dbReference>
<keyword evidence="3" id="KW-0597">Phosphoprotein</keyword>
<dbReference type="SMART" id="SM00388">
    <property type="entry name" value="HisKA"/>
    <property type="match status" value="1"/>
</dbReference>
<dbReference type="Pfam" id="PF02518">
    <property type="entry name" value="HATPase_c"/>
    <property type="match status" value="1"/>
</dbReference>
<dbReference type="SMART" id="SM00091">
    <property type="entry name" value="PAS"/>
    <property type="match status" value="2"/>
</dbReference>
<dbReference type="InterPro" id="IPR013655">
    <property type="entry name" value="PAS_fold_3"/>
</dbReference>
<dbReference type="PROSITE" id="PS50112">
    <property type="entry name" value="PAS"/>
    <property type="match status" value="2"/>
</dbReference>
<dbReference type="GO" id="GO:0000156">
    <property type="term" value="F:phosphorelay response regulator activity"/>
    <property type="evidence" value="ECO:0007669"/>
    <property type="project" value="TreeGrafter"/>
</dbReference>
<dbReference type="PROSITE" id="PS50109">
    <property type="entry name" value="HIS_KIN"/>
    <property type="match status" value="1"/>
</dbReference>
<keyword evidence="4" id="KW-0808">Transferase</keyword>
<dbReference type="InterPro" id="IPR029016">
    <property type="entry name" value="GAF-like_dom_sf"/>
</dbReference>
<evidence type="ECO:0000259" key="9">
    <source>
        <dbReference type="PROSITE" id="PS50113"/>
    </source>
</evidence>
<dbReference type="AlphaFoldDB" id="A0A2K3USP4"/>
<dbReference type="SUPFAM" id="SSF47384">
    <property type="entry name" value="Homodimeric domain of signal transducing histidine kinase"/>
    <property type="match status" value="1"/>
</dbReference>
<dbReference type="PANTHER" id="PTHR42878:SF15">
    <property type="entry name" value="BACTERIOPHYTOCHROME"/>
    <property type="match status" value="1"/>
</dbReference>
<feature type="domain" description="PAS" evidence="8">
    <location>
        <begin position="152"/>
        <end position="179"/>
    </location>
</feature>
<feature type="domain" description="PAS" evidence="8">
    <location>
        <begin position="12"/>
        <end position="55"/>
    </location>
</feature>
<dbReference type="InterPro" id="IPR000700">
    <property type="entry name" value="PAS-assoc_C"/>
</dbReference>
<evidence type="ECO:0000256" key="2">
    <source>
        <dbReference type="ARBA" id="ARBA00012438"/>
    </source>
</evidence>
<dbReference type="SUPFAM" id="SSF55874">
    <property type="entry name" value="ATPase domain of HSP90 chaperone/DNA topoisomerase II/histidine kinase"/>
    <property type="match status" value="1"/>
</dbReference>
<accession>A0A2K3USP4</accession>
<dbReference type="InterPro" id="IPR036097">
    <property type="entry name" value="HisK_dim/P_sf"/>
</dbReference>
<dbReference type="GO" id="GO:0000155">
    <property type="term" value="F:phosphorelay sensor kinase activity"/>
    <property type="evidence" value="ECO:0007669"/>
    <property type="project" value="InterPro"/>
</dbReference>
<dbReference type="SUPFAM" id="SSF55785">
    <property type="entry name" value="PYP-like sensor domain (PAS domain)"/>
    <property type="match status" value="2"/>
</dbReference>
<evidence type="ECO:0000313" key="11">
    <source>
        <dbReference type="Proteomes" id="UP000236379"/>
    </source>
</evidence>
<comment type="caution">
    <text evidence="10">The sequence shown here is derived from an EMBL/GenBank/DDBJ whole genome shotgun (WGS) entry which is preliminary data.</text>
</comment>
<dbReference type="GO" id="GO:0030295">
    <property type="term" value="F:protein kinase activator activity"/>
    <property type="evidence" value="ECO:0007669"/>
    <property type="project" value="TreeGrafter"/>
</dbReference>
<dbReference type="Pfam" id="PF00512">
    <property type="entry name" value="HisKA"/>
    <property type="match status" value="1"/>
</dbReference>
<sequence length="828" mass="91143">MPLMPDHPLASSAPDPRRLLASLPDPFFTLDDQWRFTFINAQAEAFVGRNASELLHVSFWTAFPATLGTKFELETRRALTEQRLTEYEEYYPPLQRWVEVRVFPDGVGVGVLYRDITRRKQEEAQATLLARHASDLISVHLPDAGLTYRSLSPSVETVLGYRAEELIGRSAHELIHPDDLGTVPEGVPHQAGARRHTYRIRRRDGTYIWLETTSNELRNADGEVGEILAISRDVSARRQADDLRLQNEELQAETDALAAFALFTRQVGNQSDLTSLAQQAVETLAQTYSDGSAVYYDREGDLWRAAAWAGDITPETVALARAGFEVQALTPQLGETGEGDTQAAQFVDGWAQAGGVVGEQTADYGAAALYPVRRGGEAVGLLTAGLKTAQQWSLRNRAVFLAVGNGLTLAEERARLTRQLLTQRSELQARKDALEGFAELARDLAFETDVVALVRRAQDIVLSMLPSGVAFYYEPDGDVWRVRAQTGSVQSEALQNAIDAGLPFEATGNLIQPWRTGEPYFQDAYAPDTDRLADRVGHIGSTATLPIVVNGRPRGVLAVALFGSRQWSDTDRIVLGTAAQHLTLALERAQVAGALQEQRQQLEAANEGLESFSYSVSHDLRAPVRHIQGFLGIVRRALASGDSVKLASALDVIDQASGRMNLLIDQLLKFAQVSRHDLARQEVDLTALVREVRLEVMAGREDGAVTWLVGPLPVVMGDPTLLRQVLTNLLQNAVKYSGTRDRPEIRVQAHTTPQAHVIVVADNGVGYDPQYQDRLFGVFQRLHSEREFEGTGIGLGTVRRIIQRHGGEVWASTVQDQGATFSFSLPRS</sequence>
<dbReference type="InterPro" id="IPR004358">
    <property type="entry name" value="Sig_transdc_His_kin-like_C"/>
</dbReference>
<dbReference type="SMART" id="SM00065">
    <property type="entry name" value="GAF"/>
    <property type="match status" value="2"/>
</dbReference>
<dbReference type="NCBIfam" id="TIGR00229">
    <property type="entry name" value="sensory_box"/>
    <property type="match status" value="2"/>
</dbReference>
<dbReference type="Gene3D" id="3.30.450.40">
    <property type="match status" value="2"/>
</dbReference>
<dbReference type="SUPFAM" id="SSF55781">
    <property type="entry name" value="GAF domain-like"/>
    <property type="match status" value="2"/>
</dbReference>
<dbReference type="FunFam" id="3.30.565.10:FF:000006">
    <property type="entry name" value="Sensor histidine kinase WalK"/>
    <property type="match status" value="1"/>
</dbReference>
<dbReference type="EC" id="2.7.13.3" evidence="2"/>
<organism evidence="10 11">
    <name type="scientific">Deinococcus koreensis</name>
    <dbReference type="NCBI Taxonomy" id="2054903"/>
    <lineage>
        <taxon>Bacteria</taxon>
        <taxon>Thermotogati</taxon>
        <taxon>Deinococcota</taxon>
        <taxon>Deinococci</taxon>
        <taxon>Deinococcales</taxon>
        <taxon>Deinococcaceae</taxon>
        <taxon>Deinococcus</taxon>
    </lineage>
</organism>
<dbReference type="InterPro" id="IPR005467">
    <property type="entry name" value="His_kinase_dom"/>
</dbReference>
<evidence type="ECO:0000256" key="3">
    <source>
        <dbReference type="ARBA" id="ARBA00022553"/>
    </source>
</evidence>
<keyword evidence="5 10" id="KW-0418">Kinase</keyword>
<dbReference type="Pfam" id="PF08448">
    <property type="entry name" value="PAS_4"/>
    <property type="match status" value="1"/>
</dbReference>
<evidence type="ECO:0000256" key="1">
    <source>
        <dbReference type="ARBA" id="ARBA00000085"/>
    </source>
</evidence>
<dbReference type="InterPro" id="IPR003594">
    <property type="entry name" value="HATPase_dom"/>
</dbReference>
<dbReference type="Gene3D" id="3.30.450.20">
    <property type="entry name" value="PAS domain"/>
    <property type="match status" value="2"/>
</dbReference>
<proteinExistence type="predicted"/>
<dbReference type="SMART" id="SM00387">
    <property type="entry name" value="HATPase_c"/>
    <property type="match status" value="1"/>
</dbReference>
<dbReference type="InterPro" id="IPR013656">
    <property type="entry name" value="PAS_4"/>
</dbReference>
<keyword evidence="6" id="KW-0472">Membrane</keyword>
<dbReference type="PRINTS" id="PR00344">
    <property type="entry name" value="BCTRLSENSOR"/>
</dbReference>
<dbReference type="CDD" id="cd00082">
    <property type="entry name" value="HisKA"/>
    <property type="match status" value="1"/>
</dbReference>
<evidence type="ECO:0000256" key="4">
    <source>
        <dbReference type="ARBA" id="ARBA00022679"/>
    </source>
</evidence>
<feature type="domain" description="PAC" evidence="9">
    <location>
        <begin position="194"/>
        <end position="246"/>
    </location>
</feature>